<sequence length="263" mass="28071">MKSIYKLSLVALAVIGLSACNQEQKTTEAAANVELKTEAQKEAYSVGASIGKYMSGHIKEQEELGMPVDRDLIISGFSSGLNDDLKLTEEEMQTVLQGLDEKLNEKRQAQATLLAEKALADSSAFLEANKVKEGVVTTESGLQYEVLTPGTGEKPSAEDTVEVDYVGTLTDGTEFDSSIARGEPAKFPLNRVIPGWTEGVQLMPVGAKYKFVIPANLAYGERDTGTIPANSTLIFEITLHSIEKAGAPTAEAAAAGEEHGHAH</sequence>
<evidence type="ECO:0000256" key="3">
    <source>
        <dbReference type="ARBA" id="ARBA00023110"/>
    </source>
</evidence>
<dbReference type="Pfam" id="PF00254">
    <property type="entry name" value="FKBP_C"/>
    <property type="match status" value="1"/>
</dbReference>
<keyword evidence="7" id="KW-0175">Coiled coil</keyword>
<dbReference type="OrthoDB" id="9814548at2"/>
<feature type="chain" id="PRO_5012345421" description="Peptidyl-prolyl cis-trans isomerase" evidence="8">
    <location>
        <begin position="22"/>
        <end position="263"/>
    </location>
</feature>
<accession>A0A1S6HQF2</accession>
<dbReference type="PROSITE" id="PS50059">
    <property type="entry name" value="FKBP_PPIASE"/>
    <property type="match status" value="1"/>
</dbReference>
<dbReference type="Gene3D" id="3.10.50.40">
    <property type="match status" value="1"/>
</dbReference>
<keyword evidence="11" id="KW-1185">Reference proteome</keyword>
<feature type="domain" description="PPIase FKBP-type" evidence="9">
    <location>
        <begin position="158"/>
        <end position="243"/>
    </location>
</feature>
<evidence type="ECO:0000256" key="5">
    <source>
        <dbReference type="PROSITE-ProRule" id="PRU00277"/>
    </source>
</evidence>
<reference evidence="10 11" key="1">
    <citation type="submission" date="2016-03" db="EMBL/GenBank/DDBJ databases">
        <title>Complete genome sequence of Shewanella psychrophila WP2, a deep sea bacterium isolated from west Pacific sediment.</title>
        <authorList>
            <person name="Xu G."/>
            <person name="Jian H."/>
        </authorList>
    </citation>
    <scope>NUCLEOTIDE SEQUENCE [LARGE SCALE GENOMIC DNA]</scope>
    <source>
        <strain evidence="10 11">WP2</strain>
    </source>
</reference>
<feature type="coiled-coil region" evidence="7">
    <location>
        <begin position="89"/>
        <end position="116"/>
    </location>
</feature>
<dbReference type="InterPro" id="IPR001179">
    <property type="entry name" value="PPIase_FKBP_dom"/>
</dbReference>
<dbReference type="PANTHER" id="PTHR43811">
    <property type="entry name" value="FKBP-TYPE PEPTIDYL-PROLYL CIS-TRANS ISOMERASE FKPA"/>
    <property type="match status" value="1"/>
</dbReference>
<dbReference type="InterPro" id="IPR046357">
    <property type="entry name" value="PPIase_dom_sf"/>
</dbReference>
<evidence type="ECO:0000313" key="11">
    <source>
        <dbReference type="Proteomes" id="UP000189545"/>
    </source>
</evidence>
<feature type="signal peptide" evidence="8">
    <location>
        <begin position="1"/>
        <end position="21"/>
    </location>
</feature>
<dbReference type="EC" id="5.2.1.8" evidence="6"/>
<dbReference type="PROSITE" id="PS51257">
    <property type="entry name" value="PROKAR_LIPOPROTEIN"/>
    <property type="match status" value="1"/>
</dbReference>
<dbReference type="InterPro" id="IPR036944">
    <property type="entry name" value="PPIase_FKBP_N_sf"/>
</dbReference>
<comment type="catalytic activity">
    <reaction evidence="1 5 6">
        <text>[protein]-peptidylproline (omega=180) = [protein]-peptidylproline (omega=0)</text>
        <dbReference type="Rhea" id="RHEA:16237"/>
        <dbReference type="Rhea" id="RHEA-COMP:10747"/>
        <dbReference type="Rhea" id="RHEA-COMP:10748"/>
        <dbReference type="ChEBI" id="CHEBI:83833"/>
        <dbReference type="ChEBI" id="CHEBI:83834"/>
        <dbReference type="EC" id="5.2.1.8"/>
    </reaction>
</comment>
<dbReference type="GO" id="GO:0006457">
    <property type="term" value="P:protein folding"/>
    <property type="evidence" value="ECO:0007669"/>
    <property type="project" value="InterPro"/>
</dbReference>
<comment type="similarity">
    <text evidence="2 6">Belongs to the FKBP-type PPIase family.</text>
</comment>
<evidence type="ECO:0000313" key="10">
    <source>
        <dbReference type="EMBL" id="AQS37756.1"/>
    </source>
</evidence>
<dbReference type="EMBL" id="CP014782">
    <property type="protein sequence ID" value="AQS37756.1"/>
    <property type="molecule type" value="Genomic_DNA"/>
</dbReference>
<evidence type="ECO:0000256" key="1">
    <source>
        <dbReference type="ARBA" id="ARBA00000971"/>
    </source>
</evidence>
<dbReference type="InterPro" id="IPR000774">
    <property type="entry name" value="PPIase_FKBP_N"/>
</dbReference>
<evidence type="ECO:0000259" key="9">
    <source>
        <dbReference type="PROSITE" id="PS50059"/>
    </source>
</evidence>
<dbReference type="Pfam" id="PF01346">
    <property type="entry name" value="FKBP_N"/>
    <property type="match status" value="1"/>
</dbReference>
<evidence type="ECO:0000256" key="7">
    <source>
        <dbReference type="SAM" id="Coils"/>
    </source>
</evidence>
<proteinExistence type="inferred from homology"/>
<evidence type="ECO:0000256" key="4">
    <source>
        <dbReference type="ARBA" id="ARBA00023235"/>
    </source>
</evidence>
<dbReference type="RefSeq" id="WP_077752888.1">
    <property type="nucleotide sequence ID" value="NZ_CP014782.1"/>
</dbReference>
<keyword evidence="4 5" id="KW-0413">Isomerase</keyword>
<dbReference type="PANTHER" id="PTHR43811:SF19">
    <property type="entry name" value="39 KDA FK506-BINDING NUCLEAR PROTEIN"/>
    <property type="match status" value="1"/>
</dbReference>
<name>A0A1S6HQF2_9GAMM</name>
<protein>
    <recommendedName>
        <fullName evidence="6">Peptidyl-prolyl cis-trans isomerase</fullName>
        <ecNumber evidence="6">5.2.1.8</ecNumber>
    </recommendedName>
</protein>
<dbReference type="NCBIfam" id="NF008150">
    <property type="entry name" value="PRK10902.1"/>
    <property type="match status" value="1"/>
</dbReference>
<dbReference type="AlphaFoldDB" id="A0A1S6HQF2"/>
<dbReference type="STRING" id="225848.Sps_02604"/>
<evidence type="ECO:0000256" key="2">
    <source>
        <dbReference type="ARBA" id="ARBA00006577"/>
    </source>
</evidence>
<dbReference type="SUPFAM" id="SSF54534">
    <property type="entry name" value="FKBP-like"/>
    <property type="match status" value="1"/>
</dbReference>
<dbReference type="Proteomes" id="UP000189545">
    <property type="component" value="Chromosome"/>
</dbReference>
<dbReference type="FunFam" id="3.10.50.40:FF:000006">
    <property type="entry name" value="Peptidyl-prolyl cis-trans isomerase"/>
    <property type="match status" value="1"/>
</dbReference>
<dbReference type="GO" id="GO:0003755">
    <property type="term" value="F:peptidyl-prolyl cis-trans isomerase activity"/>
    <property type="evidence" value="ECO:0007669"/>
    <property type="project" value="UniProtKB-UniRule"/>
</dbReference>
<evidence type="ECO:0000256" key="6">
    <source>
        <dbReference type="RuleBase" id="RU003915"/>
    </source>
</evidence>
<organism evidence="10 11">
    <name type="scientific">Shewanella psychrophila</name>
    <dbReference type="NCBI Taxonomy" id="225848"/>
    <lineage>
        <taxon>Bacteria</taxon>
        <taxon>Pseudomonadati</taxon>
        <taxon>Pseudomonadota</taxon>
        <taxon>Gammaproteobacteria</taxon>
        <taxon>Alteromonadales</taxon>
        <taxon>Shewanellaceae</taxon>
        <taxon>Shewanella</taxon>
    </lineage>
</organism>
<dbReference type="Gene3D" id="1.10.287.460">
    <property type="entry name" value="Peptidyl-prolyl cis-trans isomerase, FKBP-type, N-terminal domain"/>
    <property type="match status" value="1"/>
</dbReference>
<keyword evidence="8" id="KW-0732">Signal</keyword>
<keyword evidence="3 5" id="KW-0697">Rotamase</keyword>
<dbReference type="KEGG" id="spsw:Sps_02604"/>
<evidence type="ECO:0000256" key="8">
    <source>
        <dbReference type="SAM" id="SignalP"/>
    </source>
</evidence>
<gene>
    <name evidence="10" type="ORF">Sps_02604</name>
</gene>